<accession>A0A2T3A9I5</accession>
<keyword evidence="3" id="KW-1185">Reference proteome</keyword>
<dbReference type="OrthoDB" id="3492129at2759"/>
<gene>
    <name evidence="2" type="ORF">BD289DRAFT_482293</name>
</gene>
<sequence length="396" mass="42415">MTTQALSNKPSLELATEYLAAPQPVFTSRKSYQEDYTFLASPSPLAAKSLPIPLQPSTSGYDVSMKQHERAMVERLQGRGRQGSATSDRLSWAPLSPGAEPAVVLGDDEPHKVSPFKNPNAGHLSLTTPKTAVNAREYGSKGHSIVDETKSMLLSGGPASQAGNLETAAERRLSVSTIFASKLSIQSPVAAIQPDVLQVFGHVYFGDPAKADVFVAPSALRRESLGDQTEDVGRGQLTVRARVRPKDKDRKPFVLTRSFDLVQLRTTMPATLTTPSTSRRPSEALLSPAALSSPVNPPALGSDRRRASVAASGHRVGHRLAKTNSKELPVHLAYARAYLPALAALMLSGHVKTGDSIDVPMPHPAVWPQTLAYVYMSSGEPSDAVKQNVLHLGGRI</sequence>
<reference evidence="2 3" key="1">
    <citation type="journal article" date="2018" name="Mycol. Prog.">
        <title>Coniella lustricola, a new species from submerged detritus.</title>
        <authorList>
            <person name="Raudabaugh D.B."/>
            <person name="Iturriaga T."/>
            <person name="Carver A."/>
            <person name="Mondo S."/>
            <person name="Pangilinan J."/>
            <person name="Lipzen A."/>
            <person name="He G."/>
            <person name="Amirebrahimi M."/>
            <person name="Grigoriev I.V."/>
            <person name="Miller A.N."/>
        </authorList>
    </citation>
    <scope>NUCLEOTIDE SEQUENCE [LARGE SCALE GENOMIC DNA]</scope>
    <source>
        <strain evidence="2 3">B22-T-1</strain>
    </source>
</reference>
<dbReference type="InParanoid" id="A0A2T3A9I5"/>
<protein>
    <submittedName>
        <fullName evidence="2">Uncharacterized protein</fullName>
    </submittedName>
</protein>
<dbReference type="EMBL" id="KZ678432">
    <property type="protein sequence ID" value="PSR87205.1"/>
    <property type="molecule type" value="Genomic_DNA"/>
</dbReference>
<feature type="region of interest" description="Disordered" evidence="1">
    <location>
        <begin position="271"/>
        <end position="303"/>
    </location>
</feature>
<proteinExistence type="predicted"/>
<dbReference type="AlphaFoldDB" id="A0A2T3A9I5"/>
<feature type="compositionally biased region" description="Low complexity" evidence="1">
    <location>
        <begin position="271"/>
        <end position="300"/>
    </location>
</feature>
<dbReference type="Proteomes" id="UP000241462">
    <property type="component" value="Unassembled WGS sequence"/>
</dbReference>
<evidence type="ECO:0000313" key="2">
    <source>
        <dbReference type="EMBL" id="PSR87205.1"/>
    </source>
</evidence>
<evidence type="ECO:0000313" key="3">
    <source>
        <dbReference type="Proteomes" id="UP000241462"/>
    </source>
</evidence>
<evidence type="ECO:0000256" key="1">
    <source>
        <dbReference type="SAM" id="MobiDB-lite"/>
    </source>
</evidence>
<name>A0A2T3A9I5_9PEZI</name>
<organism evidence="2 3">
    <name type="scientific">Coniella lustricola</name>
    <dbReference type="NCBI Taxonomy" id="2025994"/>
    <lineage>
        <taxon>Eukaryota</taxon>
        <taxon>Fungi</taxon>
        <taxon>Dikarya</taxon>
        <taxon>Ascomycota</taxon>
        <taxon>Pezizomycotina</taxon>
        <taxon>Sordariomycetes</taxon>
        <taxon>Sordariomycetidae</taxon>
        <taxon>Diaporthales</taxon>
        <taxon>Schizoparmaceae</taxon>
        <taxon>Coniella</taxon>
    </lineage>
</organism>